<dbReference type="EMBL" id="JADNRY010000495">
    <property type="protein sequence ID" value="KAF9047240.1"/>
    <property type="molecule type" value="Genomic_DNA"/>
</dbReference>
<organism evidence="1 2">
    <name type="scientific">Rhodocollybia butyracea</name>
    <dbReference type="NCBI Taxonomy" id="206335"/>
    <lineage>
        <taxon>Eukaryota</taxon>
        <taxon>Fungi</taxon>
        <taxon>Dikarya</taxon>
        <taxon>Basidiomycota</taxon>
        <taxon>Agaricomycotina</taxon>
        <taxon>Agaricomycetes</taxon>
        <taxon>Agaricomycetidae</taxon>
        <taxon>Agaricales</taxon>
        <taxon>Marasmiineae</taxon>
        <taxon>Omphalotaceae</taxon>
        <taxon>Rhodocollybia</taxon>
    </lineage>
</organism>
<reference evidence="1" key="1">
    <citation type="submission" date="2020-11" db="EMBL/GenBank/DDBJ databases">
        <authorList>
            <consortium name="DOE Joint Genome Institute"/>
            <person name="Ahrendt S."/>
            <person name="Riley R."/>
            <person name="Andreopoulos W."/>
            <person name="Labutti K."/>
            <person name="Pangilinan J."/>
            <person name="Ruiz-Duenas F.J."/>
            <person name="Barrasa J.M."/>
            <person name="Sanchez-Garcia M."/>
            <person name="Camarero S."/>
            <person name="Miyauchi S."/>
            <person name="Serrano A."/>
            <person name="Linde D."/>
            <person name="Babiker R."/>
            <person name="Drula E."/>
            <person name="Ayuso-Fernandez I."/>
            <person name="Pacheco R."/>
            <person name="Padilla G."/>
            <person name="Ferreira P."/>
            <person name="Barriuso J."/>
            <person name="Kellner H."/>
            <person name="Castanera R."/>
            <person name="Alfaro M."/>
            <person name="Ramirez L."/>
            <person name="Pisabarro A.G."/>
            <person name="Kuo A."/>
            <person name="Tritt A."/>
            <person name="Lipzen A."/>
            <person name="He G."/>
            <person name="Yan M."/>
            <person name="Ng V."/>
            <person name="Cullen D."/>
            <person name="Martin F."/>
            <person name="Rosso M.-N."/>
            <person name="Henrissat B."/>
            <person name="Hibbett D."/>
            <person name="Martinez A.T."/>
            <person name="Grigoriev I.V."/>
        </authorList>
    </citation>
    <scope>NUCLEOTIDE SEQUENCE</scope>
    <source>
        <strain evidence="1">AH 40177</strain>
    </source>
</reference>
<sequence length="386" mass="44791">HDCGDIIIGSNTLLSKDELKKAVDTKSQRIFWWSTSCDGEFWLEDVPWSGYAAQKSHKNRESLASHWGVRDLTSRANAISDSLTRPYKTNTMDNEQTDSSLSFPRLTDDILEKFRLVPYNQLVPDPLSTSTARSSQKASDTMREIMHAHTFEWPLEVDKDELLDLATPLLDYVPIPTSCNLQRIRRNLLKEDSSPGDIQILWNIFKHRQLCQRAIEMFLTYGPWGQTRAPDWNEFRTGKKLSRYFMEDNWESSNQLFIAYEWECMIDNGSSWPSLGFPEVWEQLALSWDLAGRPSFSFEEFQSVINQVHILKSSRICTHASYQVFSNWLDLHYATPELQEYYHIFLCALWVSLYNICNTNLKALDYLSLQRQFSAQETLPLPTLGA</sequence>
<dbReference type="Proteomes" id="UP000772434">
    <property type="component" value="Unassembled WGS sequence"/>
</dbReference>
<accession>A0A9P5TWD3</accession>
<comment type="caution">
    <text evidence="1">The sequence shown here is derived from an EMBL/GenBank/DDBJ whole genome shotgun (WGS) entry which is preliminary data.</text>
</comment>
<proteinExistence type="predicted"/>
<evidence type="ECO:0000313" key="2">
    <source>
        <dbReference type="Proteomes" id="UP000772434"/>
    </source>
</evidence>
<evidence type="ECO:0000313" key="1">
    <source>
        <dbReference type="EMBL" id="KAF9047240.1"/>
    </source>
</evidence>
<keyword evidence="2" id="KW-1185">Reference proteome</keyword>
<feature type="non-terminal residue" evidence="1">
    <location>
        <position position="386"/>
    </location>
</feature>
<protein>
    <submittedName>
        <fullName evidence="1">Uncharacterized protein</fullName>
    </submittedName>
</protein>
<name>A0A9P5TWD3_9AGAR</name>
<gene>
    <name evidence="1" type="ORF">BDP27DRAFT_1517435</name>
</gene>
<dbReference type="AlphaFoldDB" id="A0A9P5TWD3"/>